<protein>
    <recommendedName>
        <fullName evidence="3">Bifunctional lysine-specific demethylase and histidyl-hydroxylase</fullName>
        <ecNumber evidence="3">1.14.11.-</ecNumber>
    </recommendedName>
</protein>
<evidence type="ECO:0000313" key="9">
    <source>
        <dbReference type="RefSeq" id="XP_039120192.1"/>
    </source>
</evidence>
<dbReference type="GeneID" id="120256591"/>
<reference evidence="7 8" key="1">
    <citation type="submission" date="2025-04" db="UniProtKB">
        <authorList>
            <consortium name="RefSeq"/>
        </authorList>
    </citation>
    <scope>IDENTIFICATION</scope>
</reference>
<comment type="function">
    <text evidence="3">Oxygenase that can act as both a histone lysine demethylase and a ribosomal histidine hydroxylase.</text>
</comment>
<keyword evidence="2 3" id="KW-0408">Iron</keyword>
<comment type="similarity">
    <text evidence="3">Belongs to the ROX family.</text>
</comment>
<keyword evidence="3" id="KW-0223">Dioxygenase</keyword>
<gene>
    <name evidence="7 8 9 10 11" type="primary">LOC120256591</name>
</gene>
<dbReference type="InterPro" id="IPR016024">
    <property type="entry name" value="ARM-type_fold"/>
</dbReference>
<feature type="domain" description="JmjC" evidence="5">
    <location>
        <begin position="447"/>
        <end position="597"/>
    </location>
</feature>
<evidence type="ECO:0000313" key="8">
    <source>
        <dbReference type="RefSeq" id="XP_039120190.1"/>
    </source>
</evidence>
<accession>A0AB40AZG0</accession>
<keyword evidence="3" id="KW-0804">Transcription</keyword>
<evidence type="ECO:0000313" key="11">
    <source>
        <dbReference type="RefSeq" id="XP_039120208.1"/>
    </source>
</evidence>
<comment type="subcellular location">
    <subcellularLocation>
        <location evidence="3">Nucleus</location>
    </subcellularLocation>
</comment>
<name>A0AB40AZG0_DIOCR</name>
<dbReference type="PANTHER" id="PTHR13096:SF9">
    <property type="entry name" value="BIFUNCTIONAL LYSINE-SPECIFIC DEMETHYLASE AND HISTIDYL-HYDROXYLASE"/>
    <property type="match status" value="1"/>
</dbReference>
<keyword evidence="1 3" id="KW-0479">Metal-binding</keyword>
<dbReference type="PROSITE" id="PS51184">
    <property type="entry name" value="JMJC"/>
    <property type="match status" value="1"/>
</dbReference>
<dbReference type="AlphaFoldDB" id="A0AB40AZG0"/>
<dbReference type="Pfam" id="PF08007">
    <property type="entry name" value="JmjC_2"/>
    <property type="match status" value="1"/>
</dbReference>
<dbReference type="InterPro" id="IPR039994">
    <property type="entry name" value="NO66-like"/>
</dbReference>
<keyword evidence="3" id="KW-0539">Nucleus</keyword>
<keyword evidence="3" id="KW-0805">Transcription regulation</keyword>
<evidence type="ECO:0000259" key="5">
    <source>
        <dbReference type="PROSITE" id="PS51184"/>
    </source>
</evidence>
<dbReference type="RefSeq" id="XP_039120199.1">
    <property type="nucleotide sequence ID" value="XM_039264265.1"/>
</dbReference>
<dbReference type="Proteomes" id="UP001515500">
    <property type="component" value="Chromosome 3"/>
</dbReference>
<sequence length="729" mass="81485">MDGNHPGGDPVAISSADAGEKRKRRRERSCSSSTSFDRGSFPLMLAAIAKLHNRRSRSIIKRLLRSHLALISKPLSLRRLVPNGLLALLPSLLVSGFPSVVVLSAEVVSAIALHSLEANEIIASNEEVVKCLVQGALGSHIKRAVMAACNAVMDLSTSPLGRSQLRKSNAIGRLLFLFCQVCSAPVNAVSHDHTEEISINNFDWRFSSNDLSPLVLDAVLILINSLDKDCSGRIPGLVVEKILQLLICLWGKVHASAISRGNALGPFFLHRTKADLATAIFRLAMNKNIALHSPDDVKISLFGSTESAFEKFILDYWEVSPLLFRRVSENVNDNIIFGSLGCPFDRKTIDTFLPSILQGLISCPPIASDELDIYCFLNEVKGMLGSPIIYGQDIRVLRSQKVTDGPMMEGIKEEVHFFKDIVDSEIIDGSFAQKCIEAFQNGYTIAVRGMEFRDDKVAAIADGLASLFGQPSAGANIYLTPSNSQGLAQHYDDHCVFVCQLYGRKSWRISPRPMDLFPRLYEPLQRLPNSEGDLSGVMQVLLEEGDMLYIPRGYPHEAQTNVDQGESTFKEFSLHLTLGIEVEPPFEWEGFTHIALRCWNEKRKKALDHDSDSNYERRRLTLVILLHVSIRQIANINPIFRKACLMAAFSLASNTEDTNSLLIKQKATFCYILDKINASSNFMEAFKIMETAVQERDIDSLQWMRWLQHLPQEDNEYEKLNFSNSFRCF</sequence>
<evidence type="ECO:0000256" key="3">
    <source>
        <dbReference type="RuleBase" id="RU366061"/>
    </source>
</evidence>
<dbReference type="GO" id="GO:0005506">
    <property type="term" value="F:iron ion binding"/>
    <property type="evidence" value="ECO:0007669"/>
    <property type="project" value="UniProtKB-UniRule"/>
</dbReference>
<proteinExistence type="inferred from homology"/>
<dbReference type="RefSeq" id="XP_039120190.1">
    <property type="nucleotide sequence ID" value="XM_039264256.1"/>
</dbReference>
<dbReference type="RefSeq" id="XP_039120208.1">
    <property type="nucleotide sequence ID" value="XM_039264274.1"/>
</dbReference>
<evidence type="ECO:0000313" key="7">
    <source>
        <dbReference type="RefSeq" id="XP_039120187.1"/>
    </source>
</evidence>
<keyword evidence="6" id="KW-1185">Reference proteome</keyword>
<dbReference type="SUPFAM" id="SSF48371">
    <property type="entry name" value="ARM repeat"/>
    <property type="match status" value="1"/>
</dbReference>
<dbReference type="EC" id="1.14.11.-" evidence="3"/>
<evidence type="ECO:0000256" key="2">
    <source>
        <dbReference type="ARBA" id="ARBA00023004"/>
    </source>
</evidence>
<organism evidence="6 9">
    <name type="scientific">Dioscorea cayennensis subsp. rotundata</name>
    <name type="common">White Guinea yam</name>
    <name type="synonym">Dioscorea rotundata</name>
    <dbReference type="NCBI Taxonomy" id="55577"/>
    <lineage>
        <taxon>Eukaryota</taxon>
        <taxon>Viridiplantae</taxon>
        <taxon>Streptophyta</taxon>
        <taxon>Embryophyta</taxon>
        <taxon>Tracheophyta</taxon>
        <taxon>Spermatophyta</taxon>
        <taxon>Magnoliopsida</taxon>
        <taxon>Liliopsida</taxon>
        <taxon>Dioscoreales</taxon>
        <taxon>Dioscoreaceae</taxon>
        <taxon>Dioscorea</taxon>
    </lineage>
</organism>
<keyword evidence="3" id="KW-0560">Oxidoreductase</keyword>
<feature type="region of interest" description="Disordered" evidence="4">
    <location>
        <begin position="1"/>
        <end position="36"/>
    </location>
</feature>
<evidence type="ECO:0000313" key="10">
    <source>
        <dbReference type="RefSeq" id="XP_039120199.1"/>
    </source>
</evidence>
<dbReference type="GO" id="GO:0051864">
    <property type="term" value="F:histone H3K36 demethylase activity"/>
    <property type="evidence" value="ECO:0007669"/>
    <property type="project" value="TreeGrafter"/>
</dbReference>
<evidence type="ECO:0000256" key="1">
    <source>
        <dbReference type="ARBA" id="ARBA00022723"/>
    </source>
</evidence>
<dbReference type="Gene3D" id="2.60.120.650">
    <property type="entry name" value="Cupin"/>
    <property type="match status" value="1"/>
</dbReference>
<dbReference type="RefSeq" id="XP_039120187.1">
    <property type="nucleotide sequence ID" value="XM_039264253.1"/>
</dbReference>
<dbReference type="GO" id="GO:0032453">
    <property type="term" value="F:histone H3K4 demethylase activity"/>
    <property type="evidence" value="ECO:0007669"/>
    <property type="project" value="TreeGrafter"/>
</dbReference>
<evidence type="ECO:0000256" key="4">
    <source>
        <dbReference type="SAM" id="MobiDB-lite"/>
    </source>
</evidence>
<dbReference type="GO" id="GO:0005730">
    <property type="term" value="C:nucleolus"/>
    <property type="evidence" value="ECO:0007669"/>
    <property type="project" value="TreeGrafter"/>
</dbReference>
<dbReference type="RefSeq" id="XP_039120192.1">
    <property type="nucleotide sequence ID" value="XM_039264258.1"/>
</dbReference>
<dbReference type="SUPFAM" id="SSF51197">
    <property type="entry name" value="Clavaminate synthase-like"/>
    <property type="match status" value="1"/>
</dbReference>
<comment type="cofactor">
    <cofactor evidence="3">
        <name>Fe(2+)</name>
        <dbReference type="ChEBI" id="CHEBI:29033"/>
    </cofactor>
    <text evidence="3">Binds 1 Fe(2+) ion per subunit.</text>
</comment>
<evidence type="ECO:0000313" key="6">
    <source>
        <dbReference type="Proteomes" id="UP001515500"/>
    </source>
</evidence>
<dbReference type="PANTHER" id="PTHR13096">
    <property type="entry name" value="MINA53 MYC INDUCED NUCLEAR ANTIGEN"/>
    <property type="match status" value="1"/>
</dbReference>
<dbReference type="InterPro" id="IPR003347">
    <property type="entry name" value="JmjC_dom"/>
</dbReference>